<dbReference type="PROSITE" id="PS51192">
    <property type="entry name" value="HELICASE_ATP_BIND_1"/>
    <property type="match status" value="1"/>
</dbReference>
<dbReference type="GO" id="GO:0005524">
    <property type="term" value="F:ATP binding"/>
    <property type="evidence" value="ECO:0007669"/>
    <property type="project" value="UniProtKB-KW"/>
</dbReference>
<dbReference type="PANTHER" id="PTHR12131:SF1">
    <property type="entry name" value="ATP-DEPENDENT RNA HELICASE SUPV3L1, MITOCHONDRIAL-RELATED"/>
    <property type="match status" value="1"/>
</dbReference>
<dbReference type="GO" id="GO:0003676">
    <property type="term" value="F:nucleic acid binding"/>
    <property type="evidence" value="ECO:0007669"/>
    <property type="project" value="InterPro"/>
</dbReference>
<name>A0A540R5G9_9CORY</name>
<dbReference type="GO" id="GO:0004386">
    <property type="term" value="F:helicase activity"/>
    <property type="evidence" value="ECO:0007669"/>
    <property type="project" value="UniProtKB-KW"/>
</dbReference>
<dbReference type="GO" id="GO:0016787">
    <property type="term" value="F:hydrolase activity"/>
    <property type="evidence" value="ECO:0007669"/>
    <property type="project" value="UniProtKB-KW"/>
</dbReference>
<protein>
    <submittedName>
        <fullName evidence="7">DUF3516 domain-containing protein</fullName>
    </submittedName>
</protein>
<keyword evidence="1" id="KW-0547">Nucleotide-binding</keyword>
<dbReference type="InterPro" id="IPR021904">
    <property type="entry name" value="DUF3516"/>
</dbReference>
<dbReference type="SMART" id="SM00490">
    <property type="entry name" value="HELICc"/>
    <property type="match status" value="1"/>
</dbReference>
<dbReference type="InterPro" id="IPR014001">
    <property type="entry name" value="Helicase_ATP-bd"/>
</dbReference>
<keyword evidence="3" id="KW-0347">Helicase</keyword>
<keyword evidence="8" id="KW-1185">Reference proteome</keyword>
<dbReference type="InterPro" id="IPR001650">
    <property type="entry name" value="Helicase_C-like"/>
</dbReference>
<feature type="domain" description="Helicase ATP-binding" evidence="5">
    <location>
        <begin position="48"/>
        <end position="204"/>
    </location>
</feature>
<comment type="caution">
    <text evidence="7">The sequence shown here is derived from an EMBL/GenBank/DDBJ whole genome shotgun (WGS) entry which is preliminary data.</text>
</comment>
<dbReference type="Pfam" id="PF00270">
    <property type="entry name" value="DEAD"/>
    <property type="match status" value="1"/>
</dbReference>
<dbReference type="SUPFAM" id="SSF52540">
    <property type="entry name" value="P-loop containing nucleoside triphosphate hydrolases"/>
    <property type="match status" value="1"/>
</dbReference>
<dbReference type="PROSITE" id="PS51194">
    <property type="entry name" value="HELICASE_CTER"/>
    <property type="match status" value="1"/>
</dbReference>
<dbReference type="Pfam" id="PF12029">
    <property type="entry name" value="DUF3516"/>
    <property type="match status" value="1"/>
</dbReference>
<evidence type="ECO:0000259" key="5">
    <source>
        <dbReference type="PROSITE" id="PS51192"/>
    </source>
</evidence>
<dbReference type="PANTHER" id="PTHR12131">
    <property type="entry name" value="ATP-DEPENDENT RNA AND DNA HELICASE"/>
    <property type="match status" value="1"/>
</dbReference>
<evidence type="ECO:0000256" key="1">
    <source>
        <dbReference type="ARBA" id="ARBA00022741"/>
    </source>
</evidence>
<dbReference type="InterPro" id="IPR027417">
    <property type="entry name" value="P-loop_NTPase"/>
</dbReference>
<sequence length="850" mass="95121">MNTATLSDKLADLEDVPSSLFDEAVWDTFIAWTKDRGISLYPAQEEASLGILAGDNVILATPTGSGKSMVANAAHFIALARGQRSFYTAPIKALVSEKFFALCEIFGPDNVGMMTGDATVNGNAPIIAATAEIVANIALRDGAEANIDQVVMDEFHYYSEPDRGWAWQVPLLELPKAQFLLMSATLGDTTWLEEDLTQRTGRDTTLVAGTTRPVPLDFSYVFTGVQDTIEELLSTGKAPIYVVHFSQREASERAQALTSIGTILTPEEKDAVAKEIGGFRFTTTFGRDLSKLLRKGIGVHHAGMLPKYRRLVERLAQRGLLKIICGTDTLGVGINVPIRTVLMTGLAKYDGTRQRILKSREFHQIAGRAGRAGYDTEGTVVVEAPEHEIENAKARRKAGDDPARLKKLKKKSARDGEVTWSEKTYLRLIDAEPEQLTSQFKVSNSMLLNVLARHGDGYEHMRHLLRTNHDTRSKQNQDILTALDLFRGLVRTGVVQKSTKGLDIYGRPYHVVRELPRDFALNQPLSPFALAALSLLDPESDTYTLDIISVFEAILDDPRQVLIAQQKQRRGEEIAQLKADGVDYTERMTIVEDITWPKPLEELLEQAYDTFAETNAWVKEFQIAPKSVVRDMLENAMTFSDLVATYGLARSEGVILRYLTDAWRTLRQSVPDEYYTDELADVVEWLGELIRQVDSSLVDEWAQMAGEDNPISQEDLDRELAFGVEDPTALTANRRAFTIMVRNYFFRLVQLFALEKEDRLAELLDYLDEVPDFGAVLDDYFDEYDDIETGPSARGPEFFRVNDQETRAWTVRQIICDPKGEHAFQFVGTVDLDASDAAGEVRLSSLRVEY</sequence>
<dbReference type="InterPro" id="IPR011545">
    <property type="entry name" value="DEAD/DEAH_box_helicase_dom"/>
</dbReference>
<feature type="domain" description="Helicase C-terminal" evidence="6">
    <location>
        <begin position="256"/>
        <end position="432"/>
    </location>
</feature>
<dbReference type="InterPro" id="IPR050699">
    <property type="entry name" value="RNA-DNA_Helicase"/>
</dbReference>
<keyword evidence="2" id="KW-0378">Hydrolase</keyword>
<evidence type="ECO:0000256" key="3">
    <source>
        <dbReference type="ARBA" id="ARBA00022806"/>
    </source>
</evidence>
<dbReference type="AlphaFoldDB" id="A0A540R5G9"/>
<dbReference type="Pfam" id="PF00271">
    <property type="entry name" value="Helicase_C"/>
    <property type="match status" value="1"/>
</dbReference>
<evidence type="ECO:0000313" key="7">
    <source>
        <dbReference type="EMBL" id="TQE42983.1"/>
    </source>
</evidence>
<dbReference type="RefSeq" id="WP_141629112.1">
    <property type="nucleotide sequence ID" value="NZ_VHIR01000014.1"/>
</dbReference>
<dbReference type="STRING" id="1686286.GCA_900092335_02038"/>
<evidence type="ECO:0000313" key="8">
    <source>
        <dbReference type="Proteomes" id="UP000318080"/>
    </source>
</evidence>
<evidence type="ECO:0000256" key="2">
    <source>
        <dbReference type="ARBA" id="ARBA00022801"/>
    </source>
</evidence>
<dbReference type="EMBL" id="VHIR01000014">
    <property type="protein sequence ID" value="TQE42983.1"/>
    <property type="molecule type" value="Genomic_DNA"/>
</dbReference>
<gene>
    <name evidence="7" type="ORF">EJK80_09565</name>
</gene>
<dbReference type="SMART" id="SM00487">
    <property type="entry name" value="DEXDc"/>
    <property type="match status" value="1"/>
</dbReference>
<dbReference type="Proteomes" id="UP000318080">
    <property type="component" value="Unassembled WGS sequence"/>
</dbReference>
<reference evidence="7 8" key="1">
    <citation type="submission" date="2019-06" db="EMBL/GenBank/DDBJ databases">
        <title>Draft genome of C. phoceense Strain 272.</title>
        <authorList>
            <person name="Pacheco L.G.C."/>
            <person name="Barberis C.M."/>
            <person name="Almuzara M.N."/>
            <person name="Traglia G.M."/>
            <person name="Santos C.S."/>
            <person name="Rocha D.J.P.G."/>
            <person name="Aguiar E.R.G.R."/>
            <person name="Vay C.A."/>
        </authorList>
    </citation>
    <scope>NUCLEOTIDE SEQUENCE [LARGE SCALE GENOMIC DNA]</scope>
    <source>
        <strain evidence="7 8">272</strain>
    </source>
</reference>
<evidence type="ECO:0000259" key="6">
    <source>
        <dbReference type="PROSITE" id="PS51194"/>
    </source>
</evidence>
<evidence type="ECO:0000256" key="4">
    <source>
        <dbReference type="ARBA" id="ARBA00022840"/>
    </source>
</evidence>
<dbReference type="Gene3D" id="3.40.50.300">
    <property type="entry name" value="P-loop containing nucleotide triphosphate hydrolases"/>
    <property type="match status" value="2"/>
</dbReference>
<organism evidence="7 8">
    <name type="scientific">Corynebacterium phoceense</name>
    <dbReference type="NCBI Taxonomy" id="1686286"/>
    <lineage>
        <taxon>Bacteria</taxon>
        <taxon>Bacillati</taxon>
        <taxon>Actinomycetota</taxon>
        <taxon>Actinomycetes</taxon>
        <taxon>Mycobacteriales</taxon>
        <taxon>Corynebacteriaceae</taxon>
        <taxon>Corynebacterium</taxon>
    </lineage>
</organism>
<proteinExistence type="predicted"/>
<keyword evidence="4" id="KW-0067">ATP-binding</keyword>
<accession>A0A540R5G9</accession>
<dbReference type="CDD" id="cd17921">
    <property type="entry name" value="DEXHc_Ski2"/>
    <property type="match status" value="1"/>
</dbReference>